<dbReference type="AlphaFoldDB" id="A0A183K0I4"/>
<reference evidence="1 2" key="2">
    <citation type="submission" date="2018-11" db="EMBL/GenBank/DDBJ databases">
        <authorList>
            <consortium name="Pathogen Informatics"/>
        </authorList>
    </citation>
    <scope>NUCLEOTIDE SEQUENCE [LARGE SCALE GENOMIC DNA]</scope>
    <source>
        <strain evidence="1">Dakar</strain>
        <strain evidence="2">Dakar, Senegal</strain>
    </source>
</reference>
<name>A0A183K0I4_9TREM</name>
<evidence type="ECO:0000313" key="3">
    <source>
        <dbReference type="WBParaSite" id="SCUD_0000849501-mRNA-1"/>
    </source>
</evidence>
<reference evidence="3" key="1">
    <citation type="submission" date="2016-06" db="UniProtKB">
        <authorList>
            <consortium name="WormBaseParasite"/>
        </authorList>
    </citation>
    <scope>IDENTIFICATION</scope>
</reference>
<gene>
    <name evidence="1" type="ORF">SCUD_LOCUS8495</name>
</gene>
<dbReference type="GO" id="GO:0016020">
    <property type="term" value="C:membrane"/>
    <property type="evidence" value="ECO:0007669"/>
    <property type="project" value="TreeGrafter"/>
</dbReference>
<dbReference type="STRING" id="6186.A0A183K0I4"/>
<dbReference type="EMBL" id="UZAK01032772">
    <property type="protein sequence ID" value="VDP31084.1"/>
    <property type="molecule type" value="Genomic_DNA"/>
</dbReference>
<protein>
    <submittedName>
        <fullName evidence="3">Transmembrane protein 209</fullName>
    </submittedName>
</protein>
<evidence type="ECO:0000313" key="1">
    <source>
        <dbReference type="EMBL" id="VDP31084.1"/>
    </source>
</evidence>
<organism evidence="3">
    <name type="scientific">Schistosoma curassoni</name>
    <dbReference type="NCBI Taxonomy" id="6186"/>
    <lineage>
        <taxon>Eukaryota</taxon>
        <taxon>Metazoa</taxon>
        <taxon>Spiralia</taxon>
        <taxon>Lophotrochozoa</taxon>
        <taxon>Platyhelminthes</taxon>
        <taxon>Trematoda</taxon>
        <taxon>Digenea</taxon>
        <taxon>Strigeidida</taxon>
        <taxon>Schistosomatoidea</taxon>
        <taxon>Schistosomatidae</taxon>
        <taxon>Schistosoma</taxon>
    </lineage>
</organism>
<proteinExistence type="predicted"/>
<sequence length="553" mass="62066">MDAGQSALRFHSSPLNKSLVGPSMFCSSLLKNSLDISSCGATFGNSSYEITSGSPVRSAVPYVDVGIPQSVNENQPIWKQSTIGTVSPQHNQSHSNLSQPHCGSFRVSGSPGVQENLSLLDLALSPIVNSGLGSVLPPFSSGEAPGQSSGNMRRSVTWSSPFLTSGTSPRYQYQAAYIQPTNPCQQYLNDSQKSLSGPAFIPNSITPDSGKSDREINERSEDEYWIENQVSKSDLDRWTLNLRKWLHGTIIRRIVNEIDTINRNLEEAGGDKTLIGCKFLYPVFYIFNMNEVRTCCTKVLGNTSFFLSNNKILTVSAYPSYLHLVTPLSHSPLFSFFSILATSLATLQQFSSLKYQYLPTLPVLLAFLDFMKDQGYLVNRLHELARESCLQEFRWDSGSKSTEWPWKEHLPSDSIILLHLFATYMDTRMPPHPKCLSGRVFSQLNVVRLPDKPDLKSKHNCQFYQVAVQPPQFKLVLNGRIYNFISGQKNIYHAILLFFHYYVTRNGKFRSEGEVVLLTVQRCESSKVFPSNNQHECDAAFPQGRVRLEKVDP</sequence>
<dbReference type="PANTHER" id="PTHR21780:SF0">
    <property type="entry name" value="TRANSMEMBRANE PROTEIN 209"/>
    <property type="match status" value="1"/>
</dbReference>
<accession>A0A183K0I4</accession>
<dbReference type="PANTHER" id="PTHR21780">
    <property type="entry name" value="TRANSMEMBRANE PROTEIN 209"/>
    <property type="match status" value="1"/>
</dbReference>
<dbReference type="Pfam" id="PF09786">
    <property type="entry name" value="CytochromB561_N"/>
    <property type="match status" value="1"/>
</dbReference>
<evidence type="ECO:0000313" key="2">
    <source>
        <dbReference type="Proteomes" id="UP000279833"/>
    </source>
</evidence>
<keyword evidence="2" id="KW-1185">Reference proteome</keyword>
<dbReference type="InterPro" id="IPR019176">
    <property type="entry name" value="Cytochrome_B561-rel"/>
</dbReference>
<dbReference type="Proteomes" id="UP000279833">
    <property type="component" value="Unassembled WGS sequence"/>
</dbReference>
<dbReference type="WBParaSite" id="SCUD_0000849501-mRNA-1">
    <property type="protein sequence ID" value="SCUD_0000849501-mRNA-1"/>
    <property type="gene ID" value="SCUD_0000849501"/>
</dbReference>